<feature type="binding site" evidence="6">
    <location>
        <position position="152"/>
    </location>
    <ligand>
        <name>FMN</name>
        <dbReference type="ChEBI" id="CHEBI:58210"/>
    </ligand>
</feature>
<comment type="similarity">
    <text evidence="5">Belongs to the NtaA/SnaA/DszA monooxygenase family.</text>
</comment>
<proteinExistence type="inferred from homology"/>
<name>A0A916RXP7_9HYPH</name>
<evidence type="ECO:0000256" key="1">
    <source>
        <dbReference type="ARBA" id="ARBA00022630"/>
    </source>
</evidence>
<dbReference type="InterPro" id="IPR051260">
    <property type="entry name" value="Diverse_substr_monoxygenases"/>
</dbReference>
<feature type="binding site" evidence="6">
    <location>
        <position position="102"/>
    </location>
    <ligand>
        <name>FMN</name>
        <dbReference type="ChEBI" id="CHEBI:58210"/>
    </ligand>
</feature>
<evidence type="ECO:0000313" key="9">
    <source>
        <dbReference type="Proteomes" id="UP000636264"/>
    </source>
</evidence>
<reference evidence="8" key="2">
    <citation type="submission" date="2020-09" db="EMBL/GenBank/DDBJ databases">
        <authorList>
            <person name="Sun Q."/>
            <person name="Zhou Y."/>
        </authorList>
    </citation>
    <scope>NUCLEOTIDE SEQUENCE</scope>
    <source>
        <strain evidence="8">CGMCC 1.15320</strain>
    </source>
</reference>
<feature type="binding site" evidence="6">
    <location>
        <position position="227"/>
    </location>
    <ligand>
        <name>FMN</name>
        <dbReference type="ChEBI" id="CHEBI:58210"/>
    </ligand>
</feature>
<dbReference type="EMBL" id="BMIF01000010">
    <property type="protein sequence ID" value="GGA75479.1"/>
    <property type="molecule type" value="Genomic_DNA"/>
</dbReference>
<dbReference type="Proteomes" id="UP000636264">
    <property type="component" value="Unassembled WGS sequence"/>
</dbReference>
<dbReference type="RefSeq" id="WP_188722094.1">
    <property type="nucleotide sequence ID" value="NZ_BMIF01000010.1"/>
</dbReference>
<organism evidence="8 9">
    <name type="scientific">Nitratireductor aestuarii</name>
    <dbReference type="NCBI Taxonomy" id="1735103"/>
    <lineage>
        <taxon>Bacteria</taxon>
        <taxon>Pseudomonadati</taxon>
        <taxon>Pseudomonadota</taxon>
        <taxon>Alphaproteobacteria</taxon>
        <taxon>Hyphomicrobiales</taxon>
        <taxon>Phyllobacteriaceae</taxon>
        <taxon>Nitratireductor</taxon>
    </lineage>
</organism>
<comment type="caution">
    <text evidence="8">The sequence shown here is derived from an EMBL/GenBank/DDBJ whole genome shotgun (WGS) entry which is preliminary data.</text>
</comment>
<dbReference type="PANTHER" id="PTHR30011">
    <property type="entry name" value="ALKANESULFONATE MONOOXYGENASE-RELATED"/>
    <property type="match status" value="1"/>
</dbReference>
<evidence type="ECO:0000256" key="4">
    <source>
        <dbReference type="ARBA" id="ARBA00023033"/>
    </source>
</evidence>
<keyword evidence="2 6" id="KW-0288">FMN</keyword>
<feature type="binding site" evidence="6">
    <location>
        <position position="156"/>
    </location>
    <ligand>
        <name>FMN</name>
        <dbReference type="ChEBI" id="CHEBI:58210"/>
    </ligand>
</feature>
<evidence type="ECO:0000256" key="3">
    <source>
        <dbReference type="ARBA" id="ARBA00023002"/>
    </source>
</evidence>
<dbReference type="InterPro" id="IPR011251">
    <property type="entry name" value="Luciferase-like_dom"/>
</dbReference>
<evidence type="ECO:0000313" key="8">
    <source>
        <dbReference type="EMBL" id="GGA75479.1"/>
    </source>
</evidence>
<reference evidence="8" key="1">
    <citation type="journal article" date="2014" name="Int. J. Syst. Evol. Microbiol.">
        <title>Complete genome sequence of Corynebacterium casei LMG S-19264T (=DSM 44701T), isolated from a smear-ripened cheese.</title>
        <authorList>
            <consortium name="US DOE Joint Genome Institute (JGI-PGF)"/>
            <person name="Walter F."/>
            <person name="Albersmeier A."/>
            <person name="Kalinowski J."/>
            <person name="Ruckert C."/>
        </authorList>
    </citation>
    <scope>NUCLEOTIDE SEQUENCE</scope>
    <source>
        <strain evidence="8">CGMCC 1.15320</strain>
    </source>
</reference>
<dbReference type="GO" id="GO:0016705">
    <property type="term" value="F:oxidoreductase activity, acting on paired donors, with incorporation or reduction of molecular oxygen"/>
    <property type="evidence" value="ECO:0007669"/>
    <property type="project" value="InterPro"/>
</dbReference>
<evidence type="ECO:0000256" key="5">
    <source>
        <dbReference type="ARBA" id="ARBA00033748"/>
    </source>
</evidence>
<sequence length="445" mass="49968">MTAKMHLGYDLSWIQLEGRWRLPGSWTNATYPDIRIFKELALIAERGLLDFMFWGDGTGIPSTWKGNRDAAVHWGVGWPRQDMSPYIAALSQITSRIGFGLTYSSTYMHPFYTARLLNSLDHVTNGRMAFNIVTSSRKADAQNYGFDELMAHEQRYERMEEFVHVCKSLWASVEPDAFIWDRETGQMADPSKVKAIEHRGKFFNVMGPLPCVPSPQGRPVLVQAGASPRGIRASANFADMVFAASPGLEKQVRHRQALDAALTAEGRDPLSVGIVWDVVLIVGETEEDAKRRHQQLLSAVPLEAVGAFMSHGLGYDLSTLPDRFTVEEINAEIVKRNASPVAFLNTTAGIDPKETITKKDFYEIIRHHTAGYDHAIVGTAAQVADYLEEVFVATGERGGFMIAHPPAVPRDLLNIVDFLVPELQRRGRFRKEYRYQTLRENLLES</sequence>
<keyword evidence="1 6" id="KW-0285">Flavoprotein</keyword>
<dbReference type="SUPFAM" id="SSF51679">
    <property type="entry name" value="Bacterial luciferase-like"/>
    <property type="match status" value="1"/>
</dbReference>
<gene>
    <name evidence="8" type="ORF">GCM10011385_31910</name>
</gene>
<evidence type="ECO:0000259" key="7">
    <source>
        <dbReference type="Pfam" id="PF00296"/>
    </source>
</evidence>
<protein>
    <submittedName>
        <fullName evidence="8">Methylene-tetrahydromethanopterin reductase</fullName>
    </submittedName>
</protein>
<evidence type="ECO:0000256" key="6">
    <source>
        <dbReference type="PIRSR" id="PIRSR000337-1"/>
    </source>
</evidence>
<dbReference type="NCBIfam" id="TIGR03860">
    <property type="entry name" value="FMN_nitrolo"/>
    <property type="match status" value="1"/>
</dbReference>
<dbReference type="Pfam" id="PF00296">
    <property type="entry name" value="Bac_luciferase"/>
    <property type="match status" value="1"/>
</dbReference>
<keyword evidence="9" id="KW-1185">Reference proteome</keyword>
<dbReference type="AlphaFoldDB" id="A0A916RXP7"/>
<keyword evidence="4" id="KW-0503">Monooxygenase</keyword>
<dbReference type="InterPro" id="IPR036661">
    <property type="entry name" value="Luciferase-like_sf"/>
</dbReference>
<accession>A0A916RXP7</accession>
<dbReference type="PIRSF" id="PIRSF000337">
    <property type="entry name" value="NTA_MOA"/>
    <property type="match status" value="1"/>
</dbReference>
<evidence type="ECO:0000256" key="2">
    <source>
        <dbReference type="ARBA" id="ARBA00022643"/>
    </source>
</evidence>
<dbReference type="Gene3D" id="3.20.20.30">
    <property type="entry name" value="Luciferase-like domain"/>
    <property type="match status" value="1"/>
</dbReference>
<keyword evidence="3" id="KW-0560">Oxidoreductase</keyword>
<dbReference type="InterPro" id="IPR016215">
    <property type="entry name" value="NTA_MOA"/>
</dbReference>
<dbReference type="PANTHER" id="PTHR30011:SF16">
    <property type="entry name" value="C2H2 FINGER DOMAIN TRANSCRIPTION FACTOR (EUROFUNG)-RELATED"/>
    <property type="match status" value="1"/>
</dbReference>
<feature type="binding site" evidence="6">
    <location>
        <position position="56"/>
    </location>
    <ligand>
        <name>FMN</name>
        <dbReference type="ChEBI" id="CHEBI:58210"/>
    </ligand>
</feature>
<feature type="domain" description="Luciferase-like" evidence="7">
    <location>
        <begin position="28"/>
        <end position="395"/>
    </location>
</feature>
<dbReference type="GO" id="GO:0004497">
    <property type="term" value="F:monooxygenase activity"/>
    <property type="evidence" value="ECO:0007669"/>
    <property type="project" value="UniProtKB-KW"/>
</dbReference>